<protein>
    <submittedName>
        <fullName evidence="2">Uncharacterized protein</fullName>
    </submittedName>
</protein>
<proteinExistence type="predicted"/>
<evidence type="ECO:0000256" key="1">
    <source>
        <dbReference type="SAM" id="Coils"/>
    </source>
</evidence>
<comment type="caution">
    <text evidence="2">The sequence shown here is derived from an EMBL/GenBank/DDBJ whole genome shotgun (WGS) entry which is preliminary data.</text>
</comment>
<dbReference type="Proteomes" id="UP000186817">
    <property type="component" value="Unassembled WGS sequence"/>
</dbReference>
<reference evidence="2 3" key="1">
    <citation type="submission" date="2016-02" db="EMBL/GenBank/DDBJ databases">
        <title>Genome analysis of coral dinoflagellate symbionts highlights evolutionary adaptations to a symbiotic lifestyle.</title>
        <authorList>
            <person name="Aranda M."/>
            <person name="Li Y."/>
            <person name="Liew Y.J."/>
            <person name="Baumgarten S."/>
            <person name="Simakov O."/>
            <person name="Wilson M."/>
            <person name="Piel J."/>
            <person name="Ashoor H."/>
            <person name="Bougouffa S."/>
            <person name="Bajic V.B."/>
            <person name="Ryu T."/>
            <person name="Ravasi T."/>
            <person name="Bayer T."/>
            <person name="Micklem G."/>
            <person name="Kim H."/>
            <person name="Bhak J."/>
            <person name="Lajeunesse T.C."/>
            <person name="Voolstra C.R."/>
        </authorList>
    </citation>
    <scope>NUCLEOTIDE SEQUENCE [LARGE SCALE GENOMIC DNA]</scope>
    <source>
        <strain evidence="2 3">CCMP2467</strain>
    </source>
</reference>
<gene>
    <name evidence="2" type="ORF">AK812_SmicGene5134</name>
</gene>
<organism evidence="2 3">
    <name type="scientific">Symbiodinium microadriaticum</name>
    <name type="common">Dinoflagellate</name>
    <name type="synonym">Zooxanthella microadriatica</name>
    <dbReference type="NCBI Taxonomy" id="2951"/>
    <lineage>
        <taxon>Eukaryota</taxon>
        <taxon>Sar</taxon>
        <taxon>Alveolata</taxon>
        <taxon>Dinophyceae</taxon>
        <taxon>Suessiales</taxon>
        <taxon>Symbiodiniaceae</taxon>
        <taxon>Symbiodinium</taxon>
    </lineage>
</organism>
<accession>A0A1Q9EUJ3</accession>
<evidence type="ECO:0000313" key="2">
    <source>
        <dbReference type="EMBL" id="OLQ11070.1"/>
    </source>
</evidence>
<name>A0A1Q9EUJ3_SYMMI</name>
<feature type="coiled-coil region" evidence="1">
    <location>
        <begin position="126"/>
        <end position="167"/>
    </location>
</feature>
<dbReference type="EMBL" id="LSRX01000066">
    <property type="protein sequence ID" value="OLQ11070.1"/>
    <property type="molecule type" value="Genomic_DNA"/>
</dbReference>
<keyword evidence="3" id="KW-1185">Reference proteome</keyword>
<evidence type="ECO:0000313" key="3">
    <source>
        <dbReference type="Proteomes" id="UP000186817"/>
    </source>
</evidence>
<sequence>MGAATRIMQELSREPGCAAFAEVEVASGFVKEAERNKAPWLYDFSGGGRLQRAESCNKLAPHIWALVLVDVADKGKIWVSQANAVRATRLMHEKLTMQWRRGMAAAILKHADASKRVSYKKADETVRLVNEKLLRWKEEAEILQQEAREDEMARQELERQRMQAIQRGPREKYGFVETQYDADD</sequence>
<dbReference type="OrthoDB" id="10350532at2759"/>
<keyword evidence="1" id="KW-0175">Coiled coil</keyword>
<dbReference type="AlphaFoldDB" id="A0A1Q9EUJ3"/>